<accession>A0A508WVE8</accession>
<reference evidence="1" key="1">
    <citation type="submission" date="2019-06" db="EMBL/GenBank/DDBJ databases">
        <authorList>
            <person name="Le Quere A."/>
            <person name="Colella S."/>
        </authorList>
    </citation>
    <scope>NUCLEOTIDE SEQUENCE</scope>
    <source>
        <strain evidence="1">EmedicaeMD41</strain>
    </source>
</reference>
<proteinExistence type="predicted"/>
<dbReference type="EMBL" id="CABFNB010000035">
    <property type="protein sequence ID" value="VTZ60006.1"/>
    <property type="molecule type" value="Genomic_DNA"/>
</dbReference>
<sequence>MLFVFVFVGEELPVSVCEKPSVSDWVLLLVLVPLRPS</sequence>
<dbReference type="AlphaFoldDB" id="A0A508WVE8"/>
<dbReference type="Proteomes" id="UP000507954">
    <property type="component" value="Unassembled WGS sequence"/>
</dbReference>
<evidence type="ECO:0000313" key="1">
    <source>
        <dbReference type="EMBL" id="VTZ60006.1"/>
    </source>
</evidence>
<organism evidence="1">
    <name type="scientific">Sinorhizobium medicae</name>
    <dbReference type="NCBI Taxonomy" id="110321"/>
    <lineage>
        <taxon>Bacteria</taxon>
        <taxon>Pseudomonadati</taxon>
        <taxon>Pseudomonadota</taxon>
        <taxon>Alphaproteobacteria</taxon>
        <taxon>Hyphomicrobiales</taxon>
        <taxon>Rhizobiaceae</taxon>
        <taxon>Sinorhizobium/Ensifer group</taxon>
        <taxon>Sinorhizobium</taxon>
    </lineage>
</organism>
<protein>
    <submittedName>
        <fullName evidence="1">Uncharacterized protein</fullName>
    </submittedName>
</protein>
<gene>
    <name evidence="1" type="ORF">EMEDMD4_130057</name>
</gene>
<name>A0A508WVE8_9HYPH</name>